<dbReference type="Proteomes" id="UP000268084">
    <property type="component" value="Chromosome"/>
</dbReference>
<proteinExistence type="predicted"/>
<reference evidence="1 2" key="2">
    <citation type="submission" date="2018-12" db="EMBL/GenBank/DDBJ databases">
        <title>Nakamurella antarcticus sp. nov., isolated from Antarctica South Shetland Islands soil.</title>
        <authorList>
            <person name="Peng F."/>
        </authorList>
    </citation>
    <scope>NUCLEOTIDE SEQUENCE [LARGE SCALE GENOMIC DNA]</scope>
    <source>
        <strain evidence="1 2">S14-144</strain>
    </source>
</reference>
<protein>
    <submittedName>
        <fullName evidence="1">Uncharacterized protein</fullName>
    </submittedName>
</protein>
<dbReference type="RefSeq" id="WP_124797642.1">
    <property type="nucleotide sequence ID" value="NZ_CP034170.1"/>
</dbReference>
<dbReference type="KEGG" id="nak:EH165_00990"/>
<dbReference type="AlphaFoldDB" id="A0A3G8ZJK2"/>
<evidence type="ECO:0000313" key="1">
    <source>
        <dbReference type="EMBL" id="AZI56957.1"/>
    </source>
</evidence>
<accession>A0A3G8ZJK2</accession>
<evidence type="ECO:0000313" key="2">
    <source>
        <dbReference type="Proteomes" id="UP000268084"/>
    </source>
</evidence>
<sequence>MGLVAAQINATKQGREKMRSLYGVSDVVEAKCRFVENLMRKMDSEGIPVSMVTIPEFAVSRALIRPGASPHMDLSSFVASLSLSAPPAISGEYLAVCVAEHAVRRDCLAAVDRVHKAALTGSLAELGLAVLTELEAVHEGLSRVNAGLDTVTGTDAQ</sequence>
<name>A0A3G8ZJK2_9ACTN</name>
<organism evidence="1 2">
    <name type="scientific">Nakamurella antarctica</name>
    <dbReference type="NCBI Taxonomy" id="1902245"/>
    <lineage>
        <taxon>Bacteria</taxon>
        <taxon>Bacillati</taxon>
        <taxon>Actinomycetota</taxon>
        <taxon>Actinomycetes</taxon>
        <taxon>Nakamurellales</taxon>
        <taxon>Nakamurellaceae</taxon>
        <taxon>Nakamurella</taxon>
    </lineage>
</organism>
<keyword evidence="2" id="KW-1185">Reference proteome</keyword>
<reference evidence="1 2" key="1">
    <citation type="submission" date="2018-11" db="EMBL/GenBank/DDBJ databases">
        <authorList>
            <person name="Da X."/>
        </authorList>
    </citation>
    <scope>NUCLEOTIDE SEQUENCE [LARGE SCALE GENOMIC DNA]</scope>
    <source>
        <strain evidence="1 2">S14-144</strain>
    </source>
</reference>
<gene>
    <name evidence="1" type="ORF">EH165_00990</name>
</gene>
<dbReference type="EMBL" id="CP034170">
    <property type="protein sequence ID" value="AZI56957.1"/>
    <property type="molecule type" value="Genomic_DNA"/>
</dbReference>